<dbReference type="PROSITE" id="PS51421">
    <property type="entry name" value="RAS"/>
    <property type="match status" value="1"/>
</dbReference>
<evidence type="ECO:0000256" key="1">
    <source>
        <dbReference type="ARBA" id="ARBA00022741"/>
    </source>
</evidence>
<evidence type="ECO:0000313" key="3">
    <source>
        <dbReference type="EMBL" id="KAG9392701.1"/>
    </source>
</evidence>
<dbReference type="GO" id="GO:0003924">
    <property type="term" value="F:GTPase activity"/>
    <property type="evidence" value="ECO:0007669"/>
    <property type="project" value="InterPro"/>
</dbReference>
<dbReference type="CDD" id="cd00154">
    <property type="entry name" value="Rab"/>
    <property type="match status" value="1"/>
</dbReference>
<dbReference type="OrthoDB" id="25896at2759"/>
<keyword evidence="2" id="KW-0342">GTP-binding</keyword>
<dbReference type="InterPro" id="IPR005225">
    <property type="entry name" value="Small_GTP-bd"/>
</dbReference>
<dbReference type="GO" id="GO:0005525">
    <property type="term" value="F:GTP binding"/>
    <property type="evidence" value="ECO:0007669"/>
    <property type="project" value="UniProtKB-KW"/>
</dbReference>
<sequence length="215" mass="23273">MRVKWIASLTPRSNHLMSDFKLVFLGATSVGKTTLFQRYTKGFVSSTTTSVGASFGVRKVTCDDKTVVSLGLWDTAGMERFEAISRNYYRGSDATLVLYDVTDPASWTKAMQWAAEVSESQKSIQIALIGNKLDALKNPRDAYPSHKAIEKAASQYGAKVYQISAKEGTGTDELFKDLARVLMERRAKAVSSPAPAAVQLKGEAAGKGSSQGCPC</sequence>
<protein>
    <submittedName>
        <fullName evidence="3">Uncharacterized protein</fullName>
    </submittedName>
</protein>
<accession>A0A8J6ART4</accession>
<dbReference type="PANTHER" id="PTHR47977">
    <property type="entry name" value="RAS-RELATED PROTEIN RAB"/>
    <property type="match status" value="1"/>
</dbReference>
<keyword evidence="4" id="KW-1185">Reference proteome</keyword>
<proteinExistence type="predicted"/>
<dbReference type="InterPro" id="IPR050227">
    <property type="entry name" value="Rab"/>
</dbReference>
<dbReference type="EMBL" id="JAHDYR010000034">
    <property type="protein sequence ID" value="KAG9392701.1"/>
    <property type="molecule type" value="Genomic_DNA"/>
</dbReference>
<dbReference type="SMART" id="SM00175">
    <property type="entry name" value="RAB"/>
    <property type="match status" value="1"/>
</dbReference>
<organism evidence="3 4">
    <name type="scientific">Carpediemonas membranifera</name>
    <dbReference type="NCBI Taxonomy" id="201153"/>
    <lineage>
        <taxon>Eukaryota</taxon>
        <taxon>Metamonada</taxon>
        <taxon>Carpediemonas-like organisms</taxon>
        <taxon>Carpediemonas</taxon>
    </lineage>
</organism>
<dbReference type="Proteomes" id="UP000717585">
    <property type="component" value="Unassembled WGS sequence"/>
</dbReference>
<evidence type="ECO:0000313" key="4">
    <source>
        <dbReference type="Proteomes" id="UP000717585"/>
    </source>
</evidence>
<comment type="caution">
    <text evidence="3">The sequence shown here is derived from an EMBL/GenBank/DDBJ whole genome shotgun (WGS) entry which is preliminary data.</text>
</comment>
<name>A0A8J6ART4_9EUKA</name>
<dbReference type="NCBIfam" id="TIGR00231">
    <property type="entry name" value="small_GTP"/>
    <property type="match status" value="1"/>
</dbReference>
<gene>
    <name evidence="3" type="ORF">J8273_5959</name>
</gene>
<dbReference type="Pfam" id="PF00071">
    <property type="entry name" value="Ras"/>
    <property type="match status" value="1"/>
</dbReference>
<dbReference type="FunFam" id="3.40.50.300:FF:001447">
    <property type="entry name" value="Ras-related protein Rab-1B"/>
    <property type="match status" value="1"/>
</dbReference>
<reference evidence="3" key="1">
    <citation type="submission" date="2021-05" db="EMBL/GenBank/DDBJ databases">
        <title>A free-living protist that lacks canonical eukaryotic 1 DNA replication and segregation systems.</title>
        <authorList>
            <person name="Salas-Leiva D.E."/>
            <person name="Tromer E.C."/>
            <person name="Curtis B.A."/>
            <person name="Jerlstrom-Hultqvist J."/>
            <person name="Kolisko M."/>
            <person name="Yi Z."/>
            <person name="Salas-Leiva J.S."/>
            <person name="Gallot-Lavallee L."/>
            <person name="Kops G.J.P.L."/>
            <person name="Archibald J.M."/>
            <person name="Simpson A.G.B."/>
            <person name="Roger A.J."/>
        </authorList>
    </citation>
    <scope>NUCLEOTIDE SEQUENCE</scope>
    <source>
        <strain evidence="3">BICM</strain>
    </source>
</reference>
<dbReference type="SMART" id="SM00173">
    <property type="entry name" value="RAS"/>
    <property type="match status" value="1"/>
</dbReference>
<dbReference type="SMART" id="SM00174">
    <property type="entry name" value="RHO"/>
    <property type="match status" value="1"/>
</dbReference>
<dbReference type="Gene3D" id="3.40.50.300">
    <property type="entry name" value="P-loop containing nucleotide triphosphate hydrolases"/>
    <property type="match status" value="1"/>
</dbReference>
<dbReference type="PROSITE" id="PS51419">
    <property type="entry name" value="RAB"/>
    <property type="match status" value="1"/>
</dbReference>
<dbReference type="AlphaFoldDB" id="A0A8J6ART4"/>
<keyword evidence="1" id="KW-0547">Nucleotide-binding</keyword>
<evidence type="ECO:0000256" key="2">
    <source>
        <dbReference type="ARBA" id="ARBA00023134"/>
    </source>
</evidence>
<dbReference type="InterPro" id="IPR001806">
    <property type="entry name" value="Small_GTPase"/>
</dbReference>
<dbReference type="PRINTS" id="PR00449">
    <property type="entry name" value="RASTRNSFRMNG"/>
</dbReference>
<dbReference type="SUPFAM" id="SSF52540">
    <property type="entry name" value="P-loop containing nucleoside triphosphate hydrolases"/>
    <property type="match status" value="1"/>
</dbReference>
<dbReference type="InterPro" id="IPR027417">
    <property type="entry name" value="P-loop_NTPase"/>
</dbReference>